<accession>A0A0B8QJ89</accession>
<feature type="repeat" description="TPR" evidence="2">
    <location>
        <begin position="604"/>
        <end position="637"/>
    </location>
</feature>
<dbReference type="PROSITE" id="PS50005">
    <property type="entry name" value="TPR"/>
    <property type="match status" value="2"/>
</dbReference>
<evidence type="ECO:0000256" key="1">
    <source>
        <dbReference type="ARBA" id="ARBA00022729"/>
    </source>
</evidence>
<feature type="domain" description="Cytochrome c-552/4" evidence="4">
    <location>
        <begin position="33"/>
        <end position="58"/>
    </location>
</feature>
<dbReference type="InterPro" id="IPR011990">
    <property type="entry name" value="TPR-like_helical_dom_sf"/>
</dbReference>
<dbReference type="Pfam" id="PF13432">
    <property type="entry name" value="TPR_16"/>
    <property type="match status" value="1"/>
</dbReference>
<feature type="signal peptide" evidence="3">
    <location>
        <begin position="1"/>
        <end position="24"/>
    </location>
</feature>
<reference evidence="5 6" key="1">
    <citation type="submission" date="2015-01" db="EMBL/GenBank/DDBJ databases">
        <title>Vibrio sp. C94 JCM 19241 whole genome shotgun sequence.</title>
        <authorList>
            <person name="Sawabe T."/>
            <person name="Meirelles P."/>
            <person name="Feng G."/>
            <person name="Sayaka M."/>
            <person name="Hattori M."/>
            <person name="Ohkuma M."/>
        </authorList>
    </citation>
    <scope>NUCLEOTIDE SEQUENCE [LARGE SCALE GENOMIC DNA]</scope>
    <source>
        <strain evidence="6">JCM 19241</strain>
    </source>
</reference>
<name>A0A0B8QJ89_9VIBR</name>
<feature type="repeat" description="TPR" evidence="2">
    <location>
        <begin position="570"/>
        <end position="603"/>
    </location>
</feature>
<sequence length="752" mass="85274">MEVGKVIPLVIGLFLSLLSLSSSAKEYVGSESCITCHQEEYQAWQGSDHERAMLHASTNSVLGDFDSATFEFEGEQNRFFKKGDEFWVNIQGPDDQYRDYKISYTFGHYPLQQYMVEFDDGRVQLIPFAWDSRDKSDGGQRWFHLYPDLDKHDEFYWTNAGQNWNFMCADCHSTNLEKNYDATANKYQTTWSEVNVGCEACHGPASEHLDWAKKESPPSIAHAGFDRDLSKAVKQWVMQEGKSTFQPQAKHNTDQMQVCAQCHSRRTQLTEQGDHVKTGFLDKYRLSLITPELYHHDGQIFDENYVYGSYLQSKMAAKGVSCTNCHDPHTSKLAIPQEAVCAQCHIPTEFSPEKHTFHKADSEASQCVTCHMPETTYMQVDPRRDHSWQIPRPDLSEHLGTPNVCTDCHADQTNQWAAQQVRAWFPDSPRYKERHFAIAFYATDIGYRGAEDALSLTAQDAKQSDIIRASALSRMSPYSGKNTTVALARAVKHDSELIRLGAIEGSQGFEFNDRWQILEPLLSDPILAVRTEAAGALVASWKQMSLPQKEALTPALNEYIQIQEFNSDRGFGRTNLGNVYRAQGEIDKAIKAYQGAIRVEPIFANSYVNLADLYREKGDESKAFQTLEQGIAAQPKSGALRYSAALSLLRQDKKPQALEMLRLSTVAEPENSQYWFLYGLALENVDLSKASDALDRAFRISGNPQQLYARCEMLVKYSDNMSAEFEARKCLTELEKYAPPNIIAPLRNQLLR</sequence>
<evidence type="ECO:0000256" key="3">
    <source>
        <dbReference type="SAM" id="SignalP"/>
    </source>
</evidence>
<dbReference type="Proteomes" id="UP000031666">
    <property type="component" value="Unassembled WGS sequence"/>
</dbReference>
<dbReference type="Gene3D" id="1.25.40.10">
    <property type="entry name" value="Tetratricopeptide repeat domain"/>
    <property type="match status" value="1"/>
</dbReference>
<dbReference type="SMART" id="SM00028">
    <property type="entry name" value="TPR"/>
    <property type="match status" value="3"/>
</dbReference>
<dbReference type="InterPro" id="IPR019734">
    <property type="entry name" value="TPR_rpt"/>
</dbReference>
<dbReference type="Gene3D" id="1.10.1130.10">
    <property type="entry name" value="Flavocytochrome C3, Chain A"/>
    <property type="match status" value="2"/>
</dbReference>
<organism evidence="5 6">
    <name type="scientific">Vibrio ishigakensis</name>
    <dbReference type="NCBI Taxonomy" id="1481914"/>
    <lineage>
        <taxon>Bacteria</taxon>
        <taxon>Pseudomonadati</taxon>
        <taxon>Pseudomonadota</taxon>
        <taxon>Gammaproteobacteria</taxon>
        <taxon>Vibrionales</taxon>
        <taxon>Vibrionaceae</taxon>
        <taxon>Vibrio</taxon>
    </lineage>
</organism>
<dbReference type="Pfam" id="PF13435">
    <property type="entry name" value="Cytochrome_C554"/>
    <property type="match status" value="2"/>
</dbReference>
<dbReference type="InterPro" id="IPR051829">
    <property type="entry name" value="Multiheme_Cytochr_ET"/>
</dbReference>
<dbReference type="PANTHER" id="PTHR35038">
    <property type="entry name" value="DISSIMILATORY SULFITE REDUCTASE SIRA"/>
    <property type="match status" value="1"/>
</dbReference>
<evidence type="ECO:0000313" key="6">
    <source>
        <dbReference type="Proteomes" id="UP000031666"/>
    </source>
</evidence>
<dbReference type="EMBL" id="BBSC01000003">
    <property type="protein sequence ID" value="GAM75198.1"/>
    <property type="molecule type" value="Genomic_DNA"/>
</dbReference>
<dbReference type="SUPFAM" id="SSF48695">
    <property type="entry name" value="Multiheme cytochromes"/>
    <property type="match status" value="1"/>
</dbReference>
<evidence type="ECO:0000313" key="5">
    <source>
        <dbReference type="EMBL" id="GAM75198.1"/>
    </source>
</evidence>
<feature type="domain" description="Cytochrome c-552/4" evidence="4">
    <location>
        <begin position="165"/>
        <end position="203"/>
    </location>
</feature>
<dbReference type="PANTHER" id="PTHR35038:SF8">
    <property type="entry name" value="C-TYPE POLYHEME CYTOCHROME OMCC"/>
    <property type="match status" value="1"/>
</dbReference>
<evidence type="ECO:0000256" key="2">
    <source>
        <dbReference type="PROSITE-ProRule" id="PRU00339"/>
    </source>
</evidence>
<proteinExistence type="predicted"/>
<dbReference type="Pfam" id="PF13414">
    <property type="entry name" value="TPR_11"/>
    <property type="match status" value="1"/>
</dbReference>
<dbReference type="InterPro" id="IPR023155">
    <property type="entry name" value="Cyt_c-552/4"/>
</dbReference>
<protein>
    <submittedName>
        <fullName evidence="5">Probable deca-heme c-type cytochrome</fullName>
    </submittedName>
</protein>
<feature type="chain" id="PRO_5002123373" evidence="3">
    <location>
        <begin position="25"/>
        <end position="752"/>
    </location>
</feature>
<dbReference type="AlphaFoldDB" id="A0A0B8QJ89"/>
<dbReference type="InterPro" id="IPR036280">
    <property type="entry name" value="Multihaem_cyt_sf"/>
</dbReference>
<comment type="caution">
    <text evidence="5">The sequence shown here is derived from an EMBL/GenBank/DDBJ whole genome shotgun (WGS) entry which is preliminary data.</text>
</comment>
<dbReference type="STRING" id="1481914.JCM19241_1541"/>
<dbReference type="SUPFAM" id="SSF48452">
    <property type="entry name" value="TPR-like"/>
    <property type="match status" value="1"/>
</dbReference>
<evidence type="ECO:0000259" key="4">
    <source>
        <dbReference type="Pfam" id="PF13435"/>
    </source>
</evidence>
<reference evidence="5 6" key="2">
    <citation type="submission" date="2015-01" db="EMBL/GenBank/DDBJ databases">
        <authorList>
            <consortium name="NBRP consortium"/>
            <person name="Sawabe T."/>
            <person name="Meirelles P."/>
            <person name="Feng G."/>
            <person name="Sayaka M."/>
            <person name="Hattori M."/>
            <person name="Ohkuma M."/>
        </authorList>
    </citation>
    <scope>NUCLEOTIDE SEQUENCE [LARGE SCALE GENOMIC DNA]</scope>
    <source>
        <strain evidence="6">JCM 19241</strain>
    </source>
</reference>
<gene>
    <name evidence="5" type="ORF">JCM19241_1541</name>
</gene>
<keyword evidence="2" id="KW-0802">TPR repeat</keyword>
<keyword evidence="1 3" id="KW-0732">Signal</keyword>